<dbReference type="PANTHER" id="PTHR30222">
    <property type="entry name" value="SPERMIDINE/PUTRESCINE-BINDING PERIPLASMIC PROTEIN"/>
    <property type="match status" value="1"/>
</dbReference>
<dbReference type="Gene3D" id="3.40.190.10">
    <property type="entry name" value="Periplasmic binding protein-like II"/>
    <property type="match status" value="2"/>
</dbReference>
<keyword evidence="2" id="KW-0813">Transport</keyword>
<dbReference type="RefSeq" id="WP_203571303.1">
    <property type="nucleotide sequence ID" value="NZ_WOFE01000004.1"/>
</dbReference>
<organism evidence="5 6">
    <name type="scientific">Deefgea chitinilytica</name>
    <dbReference type="NCBI Taxonomy" id="570276"/>
    <lineage>
        <taxon>Bacteria</taxon>
        <taxon>Pseudomonadati</taxon>
        <taxon>Pseudomonadota</taxon>
        <taxon>Betaproteobacteria</taxon>
        <taxon>Neisseriales</taxon>
        <taxon>Chitinibacteraceae</taxon>
        <taxon>Deefgea</taxon>
    </lineage>
</organism>
<dbReference type="EMBL" id="WOFE01000004">
    <property type="protein sequence ID" value="MBM5571970.1"/>
    <property type="molecule type" value="Genomic_DNA"/>
</dbReference>
<dbReference type="InterPro" id="IPR006059">
    <property type="entry name" value="SBP"/>
</dbReference>
<dbReference type="Proteomes" id="UP001195660">
    <property type="component" value="Unassembled WGS sequence"/>
</dbReference>
<accession>A0ABS2CCW3</accession>
<evidence type="ECO:0000313" key="6">
    <source>
        <dbReference type="Proteomes" id="UP001195660"/>
    </source>
</evidence>
<reference evidence="5 6" key="1">
    <citation type="submission" date="2019-11" db="EMBL/GenBank/DDBJ databases">
        <title>Novel Deefgea species.</title>
        <authorList>
            <person name="Han J.-H."/>
        </authorList>
    </citation>
    <scope>NUCLEOTIDE SEQUENCE [LARGE SCALE GENOMIC DNA]</scope>
    <source>
        <strain evidence="5 6">LMG 24817</strain>
    </source>
</reference>
<evidence type="ECO:0000256" key="2">
    <source>
        <dbReference type="ARBA" id="ARBA00022448"/>
    </source>
</evidence>
<dbReference type="PANTHER" id="PTHR30222:SF17">
    <property type="entry name" value="SPERMIDINE_PUTRESCINE-BINDING PERIPLASMIC PROTEIN"/>
    <property type="match status" value="1"/>
</dbReference>
<evidence type="ECO:0000313" key="5">
    <source>
        <dbReference type="EMBL" id="MBM5571970.1"/>
    </source>
</evidence>
<evidence type="ECO:0000256" key="1">
    <source>
        <dbReference type="ARBA" id="ARBA00004418"/>
    </source>
</evidence>
<proteinExistence type="predicted"/>
<comment type="subcellular location">
    <subcellularLocation>
        <location evidence="1">Periplasm</location>
    </subcellularLocation>
</comment>
<sequence length="348" mass="39783">MKTLNQLGAVLFIIVQLTQAVWAADDVLRIIAWHGYADADWVAEFERDHDVRIEVSFVESDDELWEKLSKNHGADYDVFAANTAELQRYISHDIAAPIKINKISNIKNQLPRFRETEKIAGLVHNGNLYGIPFTYSEMGLIYDSKQFKTAPTSMSALWQPENKGKIILYDGSNHNFSLAALLLEFSNPFQLSNDEMSKTVKKLLQLRSQNPMFYTGPEESIRMFLKHKAALMFANYGQQQLKQLQKTNSDIAYIIPKEGALAWLDCWGITVAAKNKSLAEQWINFTLEKNISAALSRRQGLPNTLLAGHLKEDDKIIWLEPSEDFALRSQYWERLRAGKARRQNNTSQ</sequence>
<dbReference type="PRINTS" id="PR00909">
    <property type="entry name" value="SPERMDNBNDNG"/>
</dbReference>
<protein>
    <submittedName>
        <fullName evidence="5">Extracellular solute-binding protein</fullName>
    </submittedName>
</protein>
<dbReference type="InterPro" id="IPR001188">
    <property type="entry name" value="Sperm_putr-bd"/>
</dbReference>
<dbReference type="Pfam" id="PF13416">
    <property type="entry name" value="SBP_bac_8"/>
    <property type="match status" value="1"/>
</dbReference>
<dbReference type="SUPFAM" id="SSF53850">
    <property type="entry name" value="Periplasmic binding protein-like II"/>
    <property type="match status" value="1"/>
</dbReference>
<keyword evidence="3" id="KW-0732">Signal</keyword>
<comment type="caution">
    <text evidence="5">The sequence shown here is derived from an EMBL/GenBank/DDBJ whole genome shotgun (WGS) entry which is preliminary data.</text>
</comment>
<keyword evidence="6" id="KW-1185">Reference proteome</keyword>
<gene>
    <name evidence="5" type="ORF">GM173_10315</name>
</gene>
<evidence type="ECO:0000256" key="3">
    <source>
        <dbReference type="ARBA" id="ARBA00022729"/>
    </source>
</evidence>
<keyword evidence="4" id="KW-0574">Periplasm</keyword>
<evidence type="ECO:0000256" key="4">
    <source>
        <dbReference type="ARBA" id="ARBA00022764"/>
    </source>
</evidence>
<name>A0ABS2CCW3_9NEIS</name>